<dbReference type="AlphaFoldDB" id="A0A1X7VQK5"/>
<evidence type="ECO:0000313" key="6">
    <source>
        <dbReference type="Proteomes" id="UP000007879"/>
    </source>
</evidence>
<evidence type="ECO:0000256" key="1">
    <source>
        <dbReference type="ARBA" id="ARBA00007454"/>
    </source>
</evidence>
<comment type="subunit">
    <text evidence="3">Component of the lid subcomplex of the 19S proteasome regulatory particle complex (also named PA700 complex). The 26S proteasome consists of a 20S proteasome core and two 19S regulatory subunits.</text>
</comment>
<reference evidence="5" key="2">
    <citation type="submission" date="2017-05" db="UniProtKB">
        <authorList>
            <consortium name="EnsemblMetazoa"/>
        </authorList>
    </citation>
    <scope>IDENTIFICATION</scope>
</reference>
<dbReference type="STRING" id="400682.A0A1X7VQK5"/>
<dbReference type="SUPFAM" id="SSF46785">
    <property type="entry name" value="Winged helix' DNA-binding domain"/>
    <property type="match status" value="1"/>
</dbReference>
<reference evidence="6" key="1">
    <citation type="journal article" date="2010" name="Nature">
        <title>The Amphimedon queenslandica genome and the evolution of animal complexity.</title>
        <authorList>
            <person name="Srivastava M."/>
            <person name="Simakov O."/>
            <person name="Chapman J."/>
            <person name="Fahey B."/>
            <person name="Gauthier M.E."/>
            <person name="Mitros T."/>
            <person name="Richards G.S."/>
            <person name="Conaco C."/>
            <person name="Dacre M."/>
            <person name="Hellsten U."/>
            <person name="Larroux C."/>
            <person name="Putnam N.H."/>
            <person name="Stanke M."/>
            <person name="Adamska M."/>
            <person name="Darling A."/>
            <person name="Degnan S.M."/>
            <person name="Oakley T.H."/>
            <person name="Plachetzki D.C."/>
            <person name="Zhai Y."/>
            <person name="Adamski M."/>
            <person name="Calcino A."/>
            <person name="Cummins S.F."/>
            <person name="Goodstein D.M."/>
            <person name="Harris C."/>
            <person name="Jackson D.J."/>
            <person name="Leys S.P."/>
            <person name="Shu S."/>
            <person name="Woodcroft B.J."/>
            <person name="Vervoort M."/>
            <person name="Kosik K.S."/>
            <person name="Manning G."/>
            <person name="Degnan B.M."/>
            <person name="Rokhsar D.S."/>
        </authorList>
    </citation>
    <scope>NUCLEOTIDE SEQUENCE [LARGE SCALE GENOMIC DNA]</scope>
</reference>
<dbReference type="eggNOG" id="KOG1463">
    <property type="taxonomic scope" value="Eukaryota"/>
</dbReference>
<dbReference type="SMART" id="SM00753">
    <property type="entry name" value="PAM"/>
    <property type="match status" value="1"/>
</dbReference>
<dbReference type="InterPro" id="IPR036390">
    <property type="entry name" value="WH_DNA-bd_sf"/>
</dbReference>
<dbReference type="FunFam" id="1.25.40.570:FF:000016">
    <property type="entry name" value="26S proteasome regulatory subunit"/>
    <property type="match status" value="1"/>
</dbReference>
<comment type="similarity">
    <text evidence="1">Belongs to the proteasome subunit S9 family.</text>
</comment>
<evidence type="ECO:0000256" key="2">
    <source>
        <dbReference type="ARBA" id="ARBA00022942"/>
    </source>
</evidence>
<dbReference type="PROSITE" id="PS50250">
    <property type="entry name" value="PCI"/>
    <property type="match status" value="1"/>
</dbReference>
<dbReference type="SMART" id="SM00088">
    <property type="entry name" value="PINT"/>
    <property type="match status" value="1"/>
</dbReference>
<gene>
    <name evidence="5" type="primary">100640652</name>
</gene>
<evidence type="ECO:0000256" key="3">
    <source>
        <dbReference type="ARBA" id="ARBA00062507"/>
    </source>
</evidence>
<keyword evidence="6" id="KW-1185">Reference proteome</keyword>
<dbReference type="Proteomes" id="UP000007879">
    <property type="component" value="Unassembled WGS sequence"/>
</dbReference>
<dbReference type="InterPro" id="IPR000717">
    <property type="entry name" value="PCI_dom"/>
</dbReference>
<dbReference type="Gene3D" id="1.25.40.570">
    <property type="match status" value="1"/>
</dbReference>
<dbReference type="InterPro" id="IPR040780">
    <property type="entry name" value="Rpn6_C_helix"/>
</dbReference>
<dbReference type="PANTHER" id="PTHR10678">
    <property type="entry name" value="26S PROTEASOME NON-ATPASE REGULATORY SUBUNIT 11/COP9 SIGNALOSOME COMPLEX SUBUNIT 2"/>
    <property type="match status" value="1"/>
</dbReference>
<dbReference type="Pfam" id="PF01399">
    <property type="entry name" value="PCI"/>
    <property type="match status" value="1"/>
</dbReference>
<keyword evidence="2" id="KW-0647">Proteasome</keyword>
<name>A0A1X7VQK5_AMPQE</name>
<accession>A0A1X7VQK5</accession>
<dbReference type="KEGG" id="aqu:100640652"/>
<dbReference type="InterPro" id="IPR040773">
    <property type="entry name" value="Rpn6_N"/>
</dbReference>
<dbReference type="Pfam" id="PF18503">
    <property type="entry name" value="RPN6_C_helix"/>
    <property type="match status" value="1"/>
</dbReference>
<dbReference type="InParanoid" id="A0A1X7VQK5"/>
<dbReference type="SUPFAM" id="SSF48452">
    <property type="entry name" value="TPR-like"/>
    <property type="match status" value="1"/>
</dbReference>
<sequence length="417" mass="46962">MEDLERVEQLLFKDNINEAIDLLNAIIKSPAKGEEIIKVKELAITKLGQTQAKHEMADDLYSLIEEMKGSVGMFSKAKAAKLIRELVDQFLNMRAIARKGKEIPLCENCISWAKAENRVYLRQALESRLILVYVERQDYNEALKIASTLLRELKKIDDKALLVEVQLLESKAYQKLGNVSKSRASLTSAKTTANGIYCPPKLQASLDLQSGIIHAEEKDFKTSYSYFYEAFENYDSVDDPQAVIALKYMLLCKVMLNQADDVQSIVTGKLALRYTGPELIAMQQIAKASQNRSIAEFKTILKQHNEYIEGDPIVKSHLGALYDTLLEQNLLRIIEPFSRVEVDHVAKLINLPQDAIEQKLSQMILDKTLHGILDQGKGILVVFEDSNVDQTYTKALGTIGQLGKVVDSLYQKAKHVQ</sequence>
<organism evidence="5">
    <name type="scientific">Amphimedon queenslandica</name>
    <name type="common">Sponge</name>
    <dbReference type="NCBI Taxonomy" id="400682"/>
    <lineage>
        <taxon>Eukaryota</taxon>
        <taxon>Metazoa</taxon>
        <taxon>Porifera</taxon>
        <taxon>Demospongiae</taxon>
        <taxon>Heteroscleromorpha</taxon>
        <taxon>Haplosclerida</taxon>
        <taxon>Niphatidae</taxon>
        <taxon>Amphimedon</taxon>
    </lineage>
</organism>
<dbReference type="GO" id="GO:0000502">
    <property type="term" value="C:proteasome complex"/>
    <property type="evidence" value="ECO:0007669"/>
    <property type="project" value="UniProtKB-KW"/>
</dbReference>
<evidence type="ECO:0000313" key="5">
    <source>
        <dbReference type="EnsemblMetazoa" id="Aqu2.1.42169_001"/>
    </source>
</evidence>
<dbReference type="EnsemblMetazoa" id="XM_003383160.3">
    <property type="protein sequence ID" value="XP_003383208.1"/>
    <property type="gene ID" value="LOC100640652"/>
</dbReference>
<evidence type="ECO:0000259" key="4">
    <source>
        <dbReference type="PROSITE" id="PS50250"/>
    </source>
</evidence>
<feature type="domain" description="PCI" evidence="4">
    <location>
        <begin position="219"/>
        <end position="387"/>
    </location>
</feature>
<dbReference type="InterPro" id="IPR011990">
    <property type="entry name" value="TPR-like_helical_dom_sf"/>
</dbReference>
<dbReference type="InterPro" id="IPR050871">
    <property type="entry name" value="26S_Proteasome/COP9_Components"/>
</dbReference>
<dbReference type="Pfam" id="PF18055">
    <property type="entry name" value="RPN6_N"/>
    <property type="match status" value="1"/>
</dbReference>
<protein>
    <recommendedName>
        <fullName evidence="4">PCI domain-containing protein</fullName>
    </recommendedName>
</protein>
<proteinExistence type="inferred from homology"/>
<dbReference type="OMA" id="ESKIYHA"/>
<dbReference type="EnsemblMetazoa" id="Aqu2.1.42169_001">
    <property type="protein sequence ID" value="Aqu2.1.42169_001"/>
    <property type="gene ID" value="Aqu2.1.42169"/>
</dbReference>
<dbReference type="OrthoDB" id="1418352at2759"/>